<name>G0QVT1_ICHMU</name>
<dbReference type="OrthoDB" id="313382at2759"/>
<accession>G0QVT1</accession>
<evidence type="ECO:0000313" key="1">
    <source>
        <dbReference type="EMBL" id="EGR30669.1"/>
    </source>
</evidence>
<sequence length="153" mass="17917">MLKKTLLEYQNQTEEFINQIESKQNIQTQRQNSDPDIPAEFGDIGDEMIQKDNQIQINVEDQLDLENIEIATFGESTNDNNSFNNLEDYRVSNTDNKSQNDQDEEEVVYVLDENGYLLDENGNYILDDEGQMIKLNEEHIQYLKETNMIEENL</sequence>
<proteinExistence type="predicted"/>
<dbReference type="Proteomes" id="UP000008983">
    <property type="component" value="Unassembled WGS sequence"/>
</dbReference>
<keyword evidence="2" id="KW-1185">Reference proteome</keyword>
<reference evidence="1 2" key="1">
    <citation type="submission" date="2011-07" db="EMBL/GenBank/DDBJ databases">
        <authorList>
            <person name="Coyne R."/>
            <person name="Brami D."/>
            <person name="Johnson J."/>
            <person name="Hostetler J."/>
            <person name="Hannick L."/>
            <person name="Clark T."/>
            <person name="Cassidy-Hanley D."/>
            <person name="Inman J."/>
        </authorList>
    </citation>
    <scope>NUCLEOTIDE SEQUENCE [LARGE SCALE GENOMIC DNA]</scope>
    <source>
        <strain evidence="1 2">G5</strain>
    </source>
</reference>
<protein>
    <submittedName>
        <fullName evidence="1">Uncharacterized protein</fullName>
    </submittedName>
</protein>
<organism evidence="1 2">
    <name type="scientific">Ichthyophthirius multifiliis</name>
    <name type="common">White spot disease agent</name>
    <name type="synonym">Ich</name>
    <dbReference type="NCBI Taxonomy" id="5932"/>
    <lineage>
        <taxon>Eukaryota</taxon>
        <taxon>Sar</taxon>
        <taxon>Alveolata</taxon>
        <taxon>Ciliophora</taxon>
        <taxon>Intramacronucleata</taxon>
        <taxon>Oligohymenophorea</taxon>
        <taxon>Hymenostomatida</taxon>
        <taxon>Ophryoglenina</taxon>
        <taxon>Ichthyophthirius</taxon>
    </lineage>
</organism>
<evidence type="ECO:0000313" key="2">
    <source>
        <dbReference type="Proteomes" id="UP000008983"/>
    </source>
</evidence>
<dbReference type="eggNOG" id="ENOG502T133">
    <property type="taxonomic scope" value="Eukaryota"/>
</dbReference>
<dbReference type="GeneID" id="14906792"/>
<dbReference type="AlphaFoldDB" id="G0QVT1"/>
<dbReference type="InParanoid" id="G0QVT1"/>
<dbReference type="RefSeq" id="XP_004032256.1">
    <property type="nucleotide sequence ID" value="XM_004032208.1"/>
</dbReference>
<gene>
    <name evidence="1" type="ORF">IMG5_126250</name>
</gene>
<dbReference type="EMBL" id="GL983960">
    <property type="protein sequence ID" value="EGR30669.1"/>
    <property type="molecule type" value="Genomic_DNA"/>
</dbReference>